<reference evidence="1" key="1">
    <citation type="submission" date="2022-09" db="EMBL/GenBank/DDBJ databases">
        <title>Complete genome sequence of Rossellomorea vietnamensis strain RL-WG62, a newly isolated PGPR with the potential for plant salinity stress alleviation.</title>
        <authorList>
            <person name="Ren L."/>
            <person name="Wang G."/>
            <person name="Hu H."/>
        </authorList>
    </citation>
    <scope>NUCLEOTIDE SEQUENCE</scope>
    <source>
        <strain evidence="1">RL-WG62</strain>
    </source>
</reference>
<proteinExistence type="predicted"/>
<evidence type="ECO:0000313" key="2">
    <source>
        <dbReference type="Proteomes" id="UP001064027"/>
    </source>
</evidence>
<accession>A0ACD4C963</accession>
<dbReference type="EMBL" id="CP104558">
    <property type="protein sequence ID" value="UXH45103.1"/>
    <property type="molecule type" value="Genomic_DNA"/>
</dbReference>
<dbReference type="Proteomes" id="UP001064027">
    <property type="component" value="Chromosome"/>
</dbReference>
<organism evidence="1 2">
    <name type="scientific">Rossellomorea vietnamensis</name>
    <dbReference type="NCBI Taxonomy" id="218284"/>
    <lineage>
        <taxon>Bacteria</taxon>
        <taxon>Bacillati</taxon>
        <taxon>Bacillota</taxon>
        <taxon>Bacilli</taxon>
        <taxon>Bacillales</taxon>
        <taxon>Bacillaceae</taxon>
        <taxon>Rossellomorea</taxon>
    </lineage>
</organism>
<keyword evidence="2" id="KW-1185">Reference proteome</keyword>
<protein>
    <submittedName>
        <fullName evidence="1">Uncharacterized protein</fullName>
    </submittedName>
</protein>
<sequence>MITEFINRYAHWLLLLITGLSIGMGFTILTSSVQGIIAGIFGIVGFLGITYLVIHMEVQKRRNGK</sequence>
<evidence type="ECO:0000313" key="1">
    <source>
        <dbReference type="EMBL" id="UXH45103.1"/>
    </source>
</evidence>
<name>A0ACD4C963_9BACI</name>
<gene>
    <name evidence="1" type="ORF">N5C46_03270</name>
</gene>